<evidence type="ECO:0000256" key="9">
    <source>
        <dbReference type="ARBA" id="ARBA00022741"/>
    </source>
</evidence>
<evidence type="ECO:0000256" key="11">
    <source>
        <dbReference type="ARBA" id="ARBA00048258"/>
    </source>
</evidence>
<keyword evidence="7 13" id="KW-0436">Ligase</keyword>
<proteinExistence type="inferred from homology"/>
<evidence type="ECO:0000313" key="14">
    <source>
        <dbReference type="EMBL" id="BBM82707.1"/>
    </source>
</evidence>
<dbReference type="GO" id="GO:0015940">
    <property type="term" value="P:pantothenate biosynthetic process"/>
    <property type="evidence" value="ECO:0007669"/>
    <property type="project" value="UniProtKB-UniRule"/>
</dbReference>
<dbReference type="GO" id="GO:0005829">
    <property type="term" value="C:cytosol"/>
    <property type="evidence" value="ECO:0007669"/>
    <property type="project" value="TreeGrafter"/>
</dbReference>
<dbReference type="CDD" id="cd00560">
    <property type="entry name" value="PanC"/>
    <property type="match status" value="1"/>
</dbReference>
<evidence type="ECO:0000256" key="10">
    <source>
        <dbReference type="ARBA" id="ARBA00022840"/>
    </source>
</evidence>
<dbReference type="PANTHER" id="PTHR21299:SF1">
    <property type="entry name" value="PANTOATE--BETA-ALANINE LIGASE"/>
    <property type="match status" value="1"/>
</dbReference>
<dbReference type="SUPFAM" id="SSF52374">
    <property type="entry name" value="Nucleotidylyl transferase"/>
    <property type="match status" value="1"/>
</dbReference>
<dbReference type="InterPro" id="IPR042176">
    <property type="entry name" value="Pantoate_ligase_C"/>
</dbReference>
<dbReference type="EMBL" id="AP019860">
    <property type="protein sequence ID" value="BBM82707.1"/>
    <property type="molecule type" value="Genomic_DNA"/>
</dbReference>
<evidence type="ECO:0000256" key="3">
    <source>
        <dbReference type="ARBA" id="ARBA00009256"/>
    </source>
</evidence>
<dbReference type="NCBIfam" id="TIGR00125">
    <property type="entry name" value="cyt_tran_rel"/>
    <property type="match status" value="1"/>
</dbReference>
<dbReference type="Pfam" id="PF02569">
    <property type="entry name" value="Pantoate_ligase"/>
    <property type="match status" value="1"/>
</dbReference>
<dbReference type="AlphaFoldDB" id="A0A5S9IJJ1"/>
<evidence type="ECO:0000256" key="8">
    <source>
        <dbReference type="ARBA" id="ARBA00022655"/>
    </source>
</evidence>
<evidence type="ECO:0000256" key="6">
    <source>
        <dbReference type="ARBA" id="ARBA00022490"/>
    </source>
</evidence>
<dbReference type="PANTHER" id="PTHR21299">
    <property type="entry name" value="CYTIDYLATE KINASE/PANTOATE-BETA-ALANINE LIGASE"/>
    <property type="match status" value="1"/>
</dbReference>
<keyword evidence="6 13" id="KW-0963">Cytoplasm</keyword>
<feature type="binding site" evidence="13">
    <location>
        <begin position="25"/>
        <end position="32"/>
    </location>
    <ligand>
        <name>ATP</name>
        <dbReference type="ChEBI" id="CHEBI:30616"/>
    </ligand>
</feature>
<sequence>MKIITSIEQWKAVRKNGDIGFVPTMGALHRGHISLVERARHENSTCVVSIFVNPTQFNDKADFNTYPQTWEEDIAKLEKADIDYVFSPKYEELYRDNYRYKVAENEMSSVLCGESRPGHFDGVLTVVMKLLNIVCPTRAYFGKKDYQQYMLICDMVEAFFMNIEIVGCEIIREEDGLAMSSRNLLLSNEQRVIAPQLHQIICKATSTEEAKHMLTKSGFRVDYVVELWQRRFAAAFLGNVRLIDNIPLGEQHDSSS</sequence>
<evidence type="ECO:0000256" key="2">
    <source>
        <dbReference type="ARBA" id="ARBA00004990"/>
    </source>
</evidence>
<evidence type="ECO:0000256" key="7">
    <source>
        <dbReference type="ARBA" id="ARBA00022598"/>
    </source>
</evidence>
<protein>
    <recommendedName>
        <fullName evidence="5 13">Pantothenate synthetase</fullName>
        <shortName evidence="13">PS</shortName>
        <ecNumber evidence="4 13">6.3.2.1</ecNumber>
    </recommendedName>
    <alternativeName>
        <fullName evidence="13">Pantoate--beta-alanine ligase</fullName>
    </alternativeName>
    <alternativeName>
        <fullName evidence="13">Pantoate-activating enzyme</fullName>
    </alternativeName>
</protein>
<evidence type="ECO:0000256" key="5">
    <source>
        <dbReference type="ARBA" id="ARBA00014155"/>
    </source>
</evidence>
<comment type="subunit">
    <text evidence="13">Homodimer.</text>
</comment>
<comment type="subcellular location">
    <subcellularLocation>
        <location evidence="1 13">Cytoplasm</location>
    </subcellularLocation>
</comment>
<dbReference type="RefSeq" id="WP_151966943.1">
    <property type="nucleotide sequence ID" value="NZ_AP019860.1"/>
</dbReference>
<comment type="pathway">
    <text evidence="2 13">Cofactor biosynthesis; (R)-pantothenate biosynthesis; (R)-pantothenate from (R)-pantoate and beta-alanine: step 1/1.</text>
</comment>
<comment type="function">
    <text evidence="12 13">Catalyzes the condensation of pantoate with beta-alanine in an ATP-dependent reaction via a pantoyl-adenylate intermediate.</text>
</comment>
<dbReference type="EC" id="6.3.2.1" evidence="4 13"/>
<dbReference type="FunFam" id="3.40.50.620:FF:000114">
    <property type="entry name" value="Pantothenate synthetase"/>
    <property type="match status" value="1"/>
</dbReference>
<reference evidence="14 15" key="1">
    <citation type="submission" date="2019-08" db="EMBL/GenBank/DDBJ databases">
        <title>Complete genome sequence of Candidatus Uab amorphum.</title>
        <authorList>
            <person name="Shiratori T."/>
            <person name="Suzuki S."/>
            <person name="Kakizawa Y."/>
            <person name="Ishida K."/>
        </authorList>
    </citation>
    <scope>NUCLEOTIDE SEQUENCE [LARGE SCALE GENOMIC DNA]</scope>
    <source>
        <strain evidence="14 15">SRT547</strain>
    </source>
</reference>
<evidence type="ECO:0000256" key="4">
    <source>
        <dbReference type="ARBA" id="ARBA00012219"/>
    </source>
</evidence>
<dbReference type="InterPro" id="IPR003721">
    <property type="entry name" value="Pantoate_ligase"/>
</dbReference>
<dbReference type="InterPro" id="IPR014729">
    <property type="entry name" value="Rossmann-like_a/b/a_fold"/>
</dbReference>
<feature type="binding site" evidence="13">
    <location>
        <begin position="179"/>
        <end position="182"/>
    </location>
    <ligand>
        <name>ATP</name>
        <dbReference type="ChEBI" id="CHEBI:30616"/>
    </ligand>
</feature>
<accession>A0A5S9IJJ1</accession>
<evidence type="ECO:0000256" key="13">
    <source>
        <dbReference type="HAMAP-Rule" id="MF_00158"/>
    </source>
</evidence>
<comment type="similarity">
    <text evidence="3 13">Belongs to the pantothenate synthetase family.</text>
</comment>
<feature type="binding site" evidence="13">
    <location>
        <position position="148"/>
    </location>
    <ligand>
        <name>(R)-pantoate</name>
        <dbReference type="ChEBI" id="CHEBI:15980"/>
    </ligand>
</feature>
<keyword evidence="9 13" id="KW-0547">Nucleotide-binding</keyword>
<evidence type="ECO:0000256" key="12">
    <source>
        <dbReference type="ARBA" id="ARBA00055042"/>
    </source>
</evidence>
<evidence type="ECO:0000256" key="1">
    <source>
        <dbReference type="ARBA" id="ARBA00004496"/>
    </source>
</evidence>
<dbReference type="Proteomes" id="UP000326354">
    <property type="component" value="Chromosome"/>
</dbReference>
<comment type="miscellaneous">
    <text evidence="13">The reaction proceeds by a bi uni uni bi ping pong mechanism.</text>
</comment>
<dbReference type="GO" id="GO:0004592">
    <property type="term" value="F:pantoate-beta-alanine ligase activity"/>
    <property type="evidence" value="ECO:0007669"/>
    <property type="project" value="UniProtKB-UniRule"/>
</dbReference>
<feature type="binding site" evidence="13">
    <location>
        <begin position="142"/>
        <end position="145"/>
    </location>
    <ligand>
        <name>ATP</name>
        <dbReference type="ChEBI" id="CHEBI:30616"/>
    </ligand>
</feature>
<gene>
    <name evidence="13" type="primary">panC</name>
    <name evidence="14" type="ORF">UABAM_01050</name>
</gene>
<dbReference type="Gene3D" id="3.30.1300.10">
    <property type="entry name" value="Pantoate-beta-alanine ligase, C-terminal domain"/>
    <property type="match status" value="1"/>
</dbReference>
<name>A0A5S9IJJ1_UABAM</name>
<comment type="catalytic activity">
    <reaction evidence="11 13">
        <text>(R)-pantoate + beta-alanine + ATP = (R)-pantothenate + AMP + diphosphate + H(+)</text>
        <dbReference type="Rhea" id="RHEA:10912"/>
        <dbReference type="ChEBI" id="CHEBI:15378"/>
        <dbReference type="ChEBI" id="CHEBI:15980"/>
        <dbReference type="ChEBI" id="CHEBI:29032"/>
        <dbReference type="ChEBI" id="CHEBI:30616"/>
        <dbReference type="ChEBI" id="CHEBI:33019"/>
        <dbReference type="ChEBI" id="CHEBI:57966"/>
        <dbReference type="ChEBI" id="CHEBI:456215"/>
        <dbReference type="EC" id="6.3.2.1"/>
    </reaction>
</comment>
<dbReference type="UniPathway" id="UPA00028">
    <property type="reaction ID" value="UER00005"/>
</dbReference>
<feature type="binding site" evidence="13">
    <location>
        <position position="56"/>
    </location>
    <ligand>
        <name>(R)-pantoate</name>
        <dbReference type="ChEBI" id="CHEBI:15980"/>
    </ligand>
</feature>
<keyword evidence="15" id="KW-1185">Reference proteome</keyword>
<organism evidence="14 15">
    <name type="scientific">Uabimicrobium amorphum</name>
    <dbReference type="NCBI Taxonomy" id="2596890"/>
    <lineage>
        <taxon>Bacteria</taxon>
        <taxon>Pseudomonadati</taxon>
        <taxon>Planctomycetota</taxon>
        <taxon>Candidatus Uabimicrobiia</taxon>
        <taxon>Candidatus Uabimicrobiales</taxon>
        <taxon>Candidatus Uabimicrobiaceae</taxon>
        <taxon>Candidatus Uabimicrobium</taxon>
    </lineage>
</organism>
<dbReference type="KEGG" id="uam:UABAM_01050"/>
<dbReference type="OrthoDB" id="9773087at2"/>
<dbReference type="GO" id="GO:0005524">
    <property type="term" value="F:ATP binding"/>
    <property type="evidence" value="ECO:0007669"/>
    <property type="project" value="UniProtKB-KW"/>
</dbReference>
<feature type="binding site" evidence="13">
    <location>
        <position position="56"/>
    </location>
    <ligand>
        <name>beta-alanine</name>
        <dbReference type="ChEBI" id="CHEBI:57966"/>
    </ligand>
</feature>
<keyword evidence="10 13" id="KW-0067">ATP-binding</keyword>
<dbReference type="HAMAP" id="MF_00158">
    <property type="entry name" value="PanC"/>
    <property type="match status" value="1"/>
</dbReference>
<keyword evidence="8 13" id="KW-0566">Pantothenate biosynthesis</keyword>
<feature type="active site" description="Proton donor" evidence="13">
    <location>
        <position position="32"/>
    </location>
</feature>
<dbReference type="NCBIfam" id="TIGR00018">
    <property type="entry name" value="panC"/>
    <property type="match status" value="1"/>
</dbReference>
<dbReference type="InterPro" id="IPR004821">
    <property type="entry name" value="Cyt_trans-like"/>
</dbReference>
<evidence type="ECO:0000313" key="15">
    <source>
        <dbReference type="Proteomes" id="UP000326354"/>
    </source>
</evidence>
<dbReference type="Gene3D" id="3.40.50.620">
    <property type="entry name" value="HUPs"/>
    <property type="match status" value="1"/>
</dbReference>
<feature type="binding site" evidence="13">
    <location>
        <position position="171"/>
    </location>
    <ligand>
        <name>ATP</name>
        <dbReference type="ChEBI" id="CHEBI:30616"/>
    </ligand>
</feature>